<sequence length="439" mass="47619">MAQREPGPPRNPWIAVRPGDDVGVLAERTSWAHQRFVESVQTDTEDTETVRDVVHASWVRSRGNGVSPDLVDDEVVLDGRALEEYRAAHPLAAIRPVVRKLLVEDAADTGLLVAMSDAAGRLLWIEGDTSAKDRALDINFVEGSDWSEERVGTNAPGTALALDHSVQIFAAEHFNRAMHAWSCSAAPVHDPATGRIIGALDITGGPRVAVPEALALVRATAAAVESELRLQALASPSPVSTSTPRLEVLGSQRPALVVDGERHELPRRHAEILLLLAEHPEGLGADHLAVLLDEVELDAVTVRAEMSRLRKVFGAHRLGSRPYRLLTPLDSDVGEVRSYLDRGDVSSALRLYDRPVLAGSEAPGVAEVRDDLRARMRATVLRAGNTRLLATWTSSIHGRQDLAAWAAYLLTLDPASALHAQVEAHVRLLDRRFGGGAWR</sequence>
<name>A0A438BH15_9NOCA</name>
<protein>
    <submittedName>
        <fullName evidence="2">Transcriptional regulator</fullName>
    </submittedName>
</protein>
<feature type="domain" description="GAF" evidence="1">
    <location>
        <begin position="129"/>
        <end position="227"/>
    </location>
</feature>
<dbReference type="OrthoDB" id="3928741at2"/>
<gene>
    <name evidence="2" type="ORF">EGT67_08755</name>
</gene>
<evidence type="ECO:0000313" key="2">
    <source>
        <dbReference type="EMBL" id="RVW10349.1"/>
    </source>
</evidence>
<dbReference type="InterPro" id="IPR003018">
    <property type="entry name" value="GAF"/>
</dbReference>
<dbReference type="Pfam" id="PF01590">
    <property type="entry name" value="GAF"/>
    <property type="match status" value="1"/>
</dbReference>
<dbReference type="Gene3D" id="3.30.450.40">
    <property type="match status" value="1"/>
</dbReference>
<evidence type="ECO:0000313" key="3">
    <source>
        <dbReference type="Proteomes" id="UP000286208"/>
    </source>
</evidence>
<dbReference type="RefSeq" id="WP_127915666.1">
    <property type="nucleotide sequence ID" value="NZ_RKLP01000003.1"/>
</dbReference>
<dbReference type="InterPro" id="IPR029016">
    <property type="entry name" value="GAF-like_dom_sf"/>
</dbReference>
<accession>A0A438BH15</accession>
<proteinExistence type="predicted"/>
<keyword evidence="3" id="KW-1185">Reference proteome</keyword>
<dbReference type="AlphaFoldDB" id="A0A438BH15"/>
<comment type="caution">
    <text evidence="2">The sequence shown here is derived from an EMBL/GenBank/DDBJ whole genome shotgun (WGS) entry which is preliminary data.</text>
</comment>
<reference evidence="2 3" key="1">
    <citation type="submission" date="2018-11" db="EMBL/GenBank/DDBJ databases">
        <title>Rhodococcus spongicola sp. nov. and Rhodococcus xishaensis sp. nov. from marine sponges.</title>
        <authorList>
            <person name="Li L."/>
            <person name="Lin H.W."/>
        </authorList>
    </citation>
    <scope>NUCLEOTIDE SEQUENCE [LARGE SCALE GENOMIC DNA]</scope>
    <source>
        <strain evidence="2 3">CCTCC AB2014297</strain>
    </source>
</reference>
<dbReference type="Proteomes" id="UP000286208">
    <property type="component" value="Unassembled WGS sequence"/>
</dbReference>
<dbReference type="EMBL" id="RKLP01000003">
    <property type="protein sequence ID" value="RVW10349.1"/>
    <property type="molecule type" value="Genomic_DNA"/>
</dbReference>
<evidence type="ECO:0000259" key="1">
    <source>
        <dbReference type="Pfam" id="PF01590"/>
    </source>
</evidence>
<organism evidence="2 3">
    <name type="scientific">Prescottella agglutinans</name>
    <dbReference type="NCBI Taxonomy" id="1644129"/>
    <lineage>
        <taxon>Bacteria</taxon>
        <taxon>Bacillati</taxon>
        <taxon>Actinomycetota</taxon>
        <taxon>Actinomycetes</taxon>
        <taxon>Mycobacteriales</taxon>
        <taxon>Nocardiaceae</taxon>
        <taxon>Prescottella</taxon>
    </lineage>
</organism>